<name>A0A841DL71_9ACTN</name>
<dbReference type="RefSeq" id="WP_184831378.1">
    <property type="nucleotide sequence ID" value="NZ_BAAAVN010000014.1"/>
</dbReference>
<sequence>MPSGTGGTAEAAGAKLLLGAIRWDAWVGGDWAVGSQVNRTLSPKKYEFRLPYYAGITVPNRVLIDEPAQTLLHDESTTQMVELSRPFTPQSRAVTVEWDWKETVAGRWARAILVSGSSAAVDIATRSDASGTQLVYRASDGTWKVLQPVADDTWYSLKVIADPAPPQGATPWVDIFVDGVRRANHVPLLGAMTSFDRLSLRTNETLTSDLYIRNLSVEVTESVNANGAVQSVMDQEIHYAAAAGIDYWAFVYYPQAPLSAARNLYLSSAYKNDVNWCAILDGNFTGTFDANLPALASQFSTPNYQKVLGGRPLVYFLSGADADKVAKLRAKAAELGVANPYVVVMGWTAQGAADLKTTVGADAVSRYATGSMSGAPYSDLAAAESGLWDQYATAAGQVIPTVSTGWDKRPRYDYPVSWEPDYTGFKDTWTQQATPAQIASHLGAAVSWTKAHPASTAAGTALIYAWNEFDEGGWICPTLVEIRDSGAPLRLNAIAGVSRTTARRGRK</sequence>
<accession>A0A841DL71</accession>
<organism evidence="1 2">
    <name type="scientific">Kribbella solani</name>
    <dbReference type="NCBI Taxonomy" id="236067"/>
    <lineage>
        <taxon>Bacteria</taxon>
        <taxon>Bacillati</taxon>
        <taxon>Actinomycetota</taxon>
        <taxon>Actinomycetes</taxon>
        <taxon>Propionibacteriales</taxon>
        <taxon>Kribbellaceae</taxon>
        <taxon>Kribbella</taxon>
    </lineage>
</organism>
<gene>
    <name evidence="1" type="ORF">HDA44_000761</name>
</gene>
<protein>
    <submittedName>
        <fullName evidence="1">Uncharacterized protein</fullName>
    </submittedName>
</protein>
<evidence type="ECO:0000313" key="2">
    <source>
        <dbReference type="Proteomes" id="UP000558997"/>
    </source>
</evidence>
<comment type="caution">
    <text evidence="1">The sequence shown here is derived from an EMBL/GenBank/DDBJ whole genome shotgun (WGS) entry which is preliminary data.</text>
</comment>
<keyword evidence="2" id="KW-1185">Reference proteome</keyword>
<dbReference type="Proteomes" id="UP000558997">
    <property type="component" value="Unassembled WGS sequence"/>
</dbReference>
<reference evidence="1 2" key="1">
    <citation type="submission" date="2020-08" db="EMBL/GenBank/DDBJ databases">
        <title>Sequencing the genomes of 1000 actinobacteria strains.</title>
        <authorList>
            <person name="Klenk H.-P."/>
        </authorList>
    </citation>
    <scope>NUCLEOTIDE SEQUENCE [LARGE SCALE GENOMIC DNA]</scope>
    <source>
        <strain evidence="1 2">DSM 17294</strain>
    </source>
</reference>
<dbReference type="EMBL" id="JACHNF010000001">
    <property type="protein sequence ID" value="MBB5977420.1"/>
    <property type="molecule type" value="Genomic_DNA"/>
</dbReference>
<evidence type="ECO:0000313" key="1">
    <source>
        <dbReference type="EMBL" id="MBB5977420.1"/>
    </source>
</evidence>
<proteinExistence type="predicted"/>
<dbReference type="Gene3D" id="3.20.20.80">
    <property type="entry name" value="Glycosidases"/>
    <property type="match status" value="1"/>
</dbReference>
<dbReference type="AlphaFoldDB" id="A0A841DL71"/>